<dbReference type="SUPFAM" id="SSF51735">
    <property type="entry name" value="NAD(P)-binding Rossmann-fold domains"/>
    <property type="match status" value="1"/>
</dbReference>
<feature type="domain" description="Glyceraldehyde 3-phosphate dehydrogenase NAD(P) binding" evidence="11">
    <location>
        <begin position="3"/>
        <end position="158"/>
    </location>
</feature>
<evidence type="ECO:0000256" key="9">
    <source>
        <dbReference type="RuleBase" id="RU000397"/>
    </source>
</evidence>
<dbReference type="GO" id="GO:0051287">
    <property type="term" value="F:NAD binding"/>
    <property type="evidence" value="ECO:0007669"/>
    <property type="project" value="InterPro"/>
</dbReference>
<feature type="site" description="Activates thiol group during catalysis" evidence="8">
    <location>
        <position position="185"/>
    </location>
</feature>
<evidence type="ECO:0000313" key="13">
    <source>
        <dbReference type="Proteomes" id="UP000317291"/>
    </source>
</evidence>
<dbReference type="EMBL" id="VIGW01000005">
    <property type="protein sequence ID" value="TWS19263.1"/>
    <property type="molecule type" value="Genomic_DNA"/>
</dbReference>
<keyword evidence="4 10" id="KW-0560">Oxidoreductase</keyword>
<proteinExistence type="inferred from homology"/>
<gene>
    <name evidence="12" type="primary">gap</name>
    <name evidence="12" type="ORF">FK529_12200</name>
</gene>
<dbReference type="PIRSF" id="PIRSF000149">
    <property type="entry name" value="GAP_DH"/>
    <property type="match status" value="1"/>
</dbReference>
<dbReference type="AlphaFoldDB" id="A0A5C5RAD9"/>
<keyword evidence="7" id="KW-0547">Nucleotide-binding</keyword>
<feature type="binding site" evidence="6">
    <location>
        <begin position="157"/>
        <end position="159"/>
    </location>
    <ligand>
        <name>D-glyceraldehyde 3-phosphate</name>
        <dbReference type="ChEBI" id="CHEBI:59776"/>
    </ligand>
</feature>
<dbReference type="GO" id="GO:0004365">
    <property type="term" value="F:glyceraldehyde-3-phosphate dehydrogenase (NAD+) (phosphorylating) activity"/>
    <property type="evidence" value="ECO:0007669"/>
    <property type="project" value="UniProtKB-ARBA"/>
</dbReference>
<evidence type="ECO:0000256" key="7">
    <source>
        <dbReference type="PIRSR" id="PIRSR000149-3"/>
    </source>
</evidence>
<evidence type="ECO:0000313" key="12">
    <source>
        <dbReference type="EMBL" id="TWS19263.1"/>
    </source>
</evidence>
<feature type="binding site" evidence="7">
    <location>
        <position position="127"/>
    </location>
    <ligand>
        <name>NAD(+)</name>
        <dbReference type="ChEBI" id="CHEBI:57540"/>
    </ligand>
</feature>
<feature type="binding site" evidence="7">
    <location>
        <position position="320"/>
    </location>
    <ligand>
        <name>NAD(+)</name>
        <dbReference type="ChEBI" id="CHEBI:57540"/>
    </ligand>
</feature>
<dbReference type="InterPro" id="IPR020831">
    <property type="entry name" value="GlycerAld/Erythrose_P_DH"/>
</dbReference>
<reference evidence="12 13" key="1">
    <citation type="submission" date="2019-06" db="EMBL/GenBank/DDBJ databases">
        <title>Tsukamurella conjunctivitidis sp. nov., Tsukamurella assacharolytica sp. nov. and Tsukamurella sputae sp. nov. isolated from patients with conjunctivitis, bacteraemia (lymphoma) and respiratory infection (sputum) in Hong Kong.</title>
        <authorList>
            <person name="Teng J.L.L."/>
            <person name="Lee H.H."/>
            <person name="Fong J.Y.H."/>
            <person name="Fok K.M.N."/>
            <person name="Lau S.K.P."/>
            <person name="Woo P.C.Y."/>
        </authorList>
    </citation>
    <scope>NUCLEOTIDE SEQUENCE [LARGE SCALE GENOMIC DNA]</scope>
    <source>
        <strain evidence="12 13">HKU71</strain>
    </source>
</reference>
<evidence type="ECO:0000256" key="5">
    <source>
        <dbReference type="PIRSR" id="PIRSR000149-1"/>
    </source>
</evidence>
<comment type="caution">
    <text evidence="12">The sequence shown here is derived from an EMBL/GenBank/DDBJ whole genome shotgun (WGS) entry which is preliminary data.</text>
</comment>
<dbReference type="PRINTS" id="PR00078">
    <property type="entry name" value="G3PDHDRGNASE"/>
</dbReference>
<evidence type="ECO:0000256" key="6">
    <source>
        <dbReference type="PIRSR" id="PIRSR000149-2"/>
    </source>
</evidence>
<evidence type="ECO:0000256" key="4">
    <source>
        <dbReference type="ARBA" id="ARBA00023002"/>
    </source>
</evidence>
<dbReference type="InterPro" id="IPR020828">
    <property type="entry name" value="GlycerAld_3-P_DH_NAD(P)-bd"/>
</dbReference>
<dbReference type="Gene3D" id="3.30.360.10">
    <property type="entry name" value="Dihydrodipicolinate Reductase, domain 2"/>
    <property type="match status" value="1"/>
</dbReference>
<dbReference type="FunFam" id="3.30.360.10:FF:000002">
    <property type="entry name" value="Glyceraldehyde-3-phosphate dehydrogenase"/>
    <property type="match status" value="1"/>
</dbReference>
<comment type="subcellular location">
    <subcellularLocation>
        <location evidence="1">Cytoplasm</location>
    </subcellularLocation>
</comment>
<evidence type="ECO:0000259" key="11">
    <source>
        <dbReference type="SMART" id="SM00846"/>
    </source>
</evidence>
<feature type="binding site" evidence="6">
    <location>
        <position position="188"/>
    </location>
    <ligand>
        <name>D-glyceraldehyde 3-phosphate</name>
        <dbReference type="ChEBI" id="CHEBI:59776"/>
    </ligand>
</feature>
<evidence type="ECO:0000256" key="3">
    <source>
        <dbReference type="ARBA" id="ARBA00021022"/>
    </source>
</evidence>
<dbReference type="Gene3D" id="3.40.50.720">
    <property type="entry name" value="NAD(P)-binding Rossmann-like Domain"/>
    <property type="match status" value="1"/>
</dbReference>
<accession>A0A5C5RAD9</accession>
<dbReference type="CDD" id="cd05214">
    <property type="entry name" value="GAPDH_I_N"/>
    <property type="match status" value="1"/>
</dbReference>
<sequence length="339" mass="35801">MTVRVGINGFGRIGRNFFRALAAQQAVGGATDIEIVAVNDLTDNAMLAHLLTFDSILGRLDVDVVADGDSIRVGDQVITALEVREGPSALPWGDLGVDVVIESTGIFTARDKAQGHLDSGARKVIISAPASGEDITIVMGVNDDEYDGSQNIISNASCTTNCLGPLAKVVNDEFGIVSGLMTTVHAYTQDQNLQDGPHKDPRRARAAAINVVPTSTGAAKAIGLVLPELKGKLDGYALRVPIPTGSVTDLTVRLEKKATVEEINDAMKAAAEGSLKGILRYYDAPIVSSDIVTDAHSSLFDAGLTKVIGDQAKVVSWYDNEWGYSNRLVDLTGLVAKSL</sequence>
<feature type="binding site" evidence="7">
    <location>
        <position position="40"/>
    </location>
    <ligand>
        <name>NAD(+)</name>
        <dbReference type="ChEBI" id="CHEBI:57540"/>
    </ligand>
</feature>
<dbReference type="FunFam" id="3.40.50.720:FF:000001">
    <property type="entry name" value="Glyceraldehyde-3-phosphate dehydrogenase"/>
    <property type="match status" value="1"/>
</dbReference>
<dbReference type="GO" id="GO:0006006">
    <property type="term" value="P:glucose metabolic process"/>
    <property type="evidence" value="ECO:0007669"/>
    <property type="project" value="InterPro"/>
</dbReference>
<dbReference type="InterPro" id="IPR020830">
    <property type="entry name" value="GlycerAld_3-P_DH_AS"/>
</dbReference>
<dbReference type="InterPro" id="IPR036291">
    <property type="entry name" value="NAD(P)-bd_dom_sf"/>
</dbReference>
<dbReference type="SUPFAM" id="SSF55347">
    <property type="entry name" value="Glyceraldehyde-3-phosphate dehydrogenase-like, C-terminal domain"/>
    <property type="match status" value="1"/>
</dbReference>
<evidence type="ECO:0000256" key="10">
    <source>
        <dbReference type="RuleBase" id="RU361160"/>
    </source>
</evidence>
<evidence type="ECO:0000256" key="8">
    <source>
        <dbReference type="PIRSR" id="PIRSR000149-4"/>
    </source>
</evidence>
<dbReference type="EC" id="1.2.1.-" evidence="10"/>
<feature type="binding site" evidence="7">
    <location>
        <begin position="12"/>
        <end position="13"/>
    </location>
    <ligand>
        <name>NAD(+)</name>
        <dbReference type="ChEBI" id="CHEBI:57540"/>
    </ligand>
</feature>
<comment type="similarity">
    <text evidence="2 9">Belongs to the glyceraldehyde-3-phosphate dehydrogenase family.</text>
</comment>
<dbReference type="Proteomes" id="UP000317291">
    <property type="component" value="Unassembled WGS sequence"/>
</dbReference>
<dbReference type="OrthoDB" id="9803304at2"/>
<dbReference type="InterPro" id="IPR020829">
    <property type="entry name" value="GlycerAld_3-P_DH_cat"/>
</dbReference>
<feature type="active site" description="Nucleophile" evidence="5">
    <location>
        <position position="158"/>
    </location>
</feature>
<keyword evidence="13" id="KW-1185">Reference proteome</keyword>
<keyword evidence="7" id="KW-0520">NAD</keyword>
<name>A0A5C5RAD9_9ACTN</name>
<organism evidence="12 13">
    <name type="scientific">Tsukamurella asaccharolytica</name>
    <dbReference type="NCBI Taxonomy" id="2592067"/>
    <lineage>
        <taxon>Bacteria</taxon>
        <taxon>Bacillati</taxon>
        <taxon>Actinomycetota</taxon>
        <taxon>Actinomycetes</taxon>
        <taxon>Mycobacteriales</taxon>
        <taxon>Tsukamurellaceae</taxon>
        <taxon>Tsukamurella</taxon>
    </lineage>
</organism>
<protein>
    <recommendedName>
        <fullName evidence="3 10">Glyceraldehyde-3-phosphate dehydrogenase</fullName>
        <ecNumber evidence="10">1.2.1.-</ecNumber>
    </recommendedName>
</protein>
<dbReference type="SMART" id="SM00846">
    <property type="entry name" value="Gp_dh_N"/>
    <property type="match status" value="1"/>
</dbReference>
<dbReference type="PROSITE" id="PS00071">
    <property type="entry name" value="GAPDH"/>
    <property type="match status" value="1"/>
</dbReference>
<feature type="binding site" evidence="6">
    <location>
        <begin position="216"/>
        <end position="217"/>
    </location>
    <ligand>
        <name>D-glyceraldehyde 3-phosphate</name>
        <dbReference type="ChEBI" id="CHEBI:59776"/>
    </ligand>
</feature>
<dbReference type="InterPro" id="IPR006424">
    <property type="entry name" value="Glyceraldehyde-3-P_DH_1"/>
</dbReference>
<feature type="binding site" evidence="6">
    <location>
        <position position="239"/>
    </location>
    <ligand>
        <name>D-glyceraldehyde 3-phosphate</name>
        <dbReference type="ChEBI" id="CHEBI:59776"/>
    </ligand>
</feature>
<dbReference type="Pfam" id="PF00044">
    <property type="entry name" value="Gp_dh_N"/>
    <property type="match status" value="1"/>
</dbReference>
<dbReference type="NCBIfam" id="TIGR01534">
    <property type="entry name" value="GAPDH-I"/>
    <property type="match status" value="1"/>
</dbReference>
<dbReference type="Pfam" id="PF02800">
    <property type="entry name" value="Gp_dh_C"/>
    <property type="match status" value="1"/>
</dbReference>
<evidence type="ECO:0000256" key="2">
    <source>
        <dbReference type="ARBA" id="ARBA00007406"/>
    </source>
</evidence>
<dbReference type="GO" id="GO:0050661">
    <property type="term" value="F:NADP binding"/>
    <property type="evidence" value="ECO:0007669"/>
    <property type="project" value="InterPro"/>
</dbReference>
<dbReference type="RefSeq" id="WP_146561455.1">
    <property type="nucleotide sequence ID" value="NZ_VIGW01000005.1"/>
</dbReference>
<dbReference type="CDD" id="cd18126">
    <property type="entry name" value="GAPDH_I_C"/>
    <property type="match status" value="1"/>
</dbReference>
<evidence type="ECO:0000256" key="1">
    <source>
        <dbReference type="ARBA" id="ARBA00004496"/>
    </source>
</evidence>
<dbReference type="PANTHER" id="PTHR43148">
    <property type="entry name" value="GLYCERALDEHYDE-3-PHOSPHATE DEHYDROGENASE 2"/>
    <property type="match status" value="1"/>
</dbReference>
<dbReference type="GO" id="GO:0005737">
    <property type="term" value="C:cytoplasm"/>
    <property type="evidence" value="ECO:0007669"/>
    <property type="project" value="UniProtKB-SubCell"/>
</dbReference>